<proteinExistence type="predicted"/>
<keyword evidence="2" id="KW-1185">Reference proteome</keyword>
<dbReference type="Proteomes" id="UP000310200">
    <property type="component" value="Unassembled WGS sequence"/>
</dbReference>
<dbReference type="EMBL" id="QBLH01002515">
    <property type="protein sequence ID" value="TGZ48247.1"/>
    <property type="molecule type" value="Genomic_DNA"/>
</dbReference>
<sequence>MEDMLAILDPPLDDLPIHDSSVDPSLMGMMLSGSWSCGRAIAEKPNAMPVLMVPSWATRAATTCLTALPLGVRGSSGSPFAAEPFAARLALSSLSSADGWIFGSSAESTSEVFSGSCTPLFFL</sequence>
<dbReference type="AlphaFoldDB" id="A0A4S2KK58"/>
<protein>
    <submittedName>
        <fullName evidence="1">Uncharacterized protein</fullName>
    </submittedName>
</protein>
<gene>
    <name evidence="1" type="ORF">DBV15_08659</name>
</gene>
<organism evidence="1 2">
    <name type="scientific">Temnothorax longispinosus</name>
    <dbReference type="NCBI Taxonomy" id="300112"/>
    <lineage>
        <taxon>Eukaryota</taxon>
        <taxon>Metazoa</taxon>
        <taxon>Ecdysozoa</taxon>
        <taxon>Arthropoda</taxon>
        <taxon>Hexapoda</taxon>
        <taxon>Insecta</taxon>
        <taxon>Pterygota</taxon>
        <taxon>Neoptera</taxon>
        <taxon>Endopterygota</taxon>
        <taxon>Hymenoptera</taxon>
        <taxon>Apocrita</taxon>
        <taxon>Aculeata</taxon>
        <taxon>Formicoidea</taxon>
        <taxon>Formicidae</taxon>
        <taxon>Myrmicinae</taxon>
        <taxon>Temnothorax</taxon>
    </lineage>
</organism>
<comment type="caution">
    <text evidence="1">The sequence shown here is derived from an EMBL/GenBank/DDBJ whole genome shotgun (WGS) entry which is preliminary data.</text>
</comment>
<reference evidence="1 2" key="1">
    <citation type="journal article" date="2019" name="Philos. Trans. R. Soc. Lond., B, Biol. Sci.">
        <title>Ant behaviour and brain gene expression of defending hosts depend on the ecological success of the intruding social parasite.</title>
        <authorList>
            <person name="Kaur R."/>
            <person name="Stoldt M."/>
            <person name="Jongepier E."/>
            <person name="Feldmeyer B."/>
            <person name="Menzel F."/>
            <person name="Bornberg-Bauer E."/>
            <person name="Foitzik S."/>
        </authorList>
    </citation>
    <scope>NUCLEOTIDE SEQUENCE [LARGE SCALE GENOMIC DNA]</scope>
    <source>
        <tissue evidence="1">Whole body</tissue>
    </source>
</reference>
<name>A0A4S2KK58_9HYME</name>
<accession>A0A4S2KK58</accession>
<evidence type="ECO:0000313" key="2">
    <source>
        <dbReference type="Proteomes" id="UP000310200"/>
    </source>
</evidence>
<evidence type="ECO:0000313" key="1">
    <source>
        <dbReference type="EMBL" id="TGZ48247.1"/>
    </source>
</evidence>